<dbReference type="GO" id="GO:1902600">
    <property type="term" value="P:proton transmembrane transport"/>
    <property type="evidence" value="ECO:0007669"/>
    <property type="project" value="InterPro"/>
</dbReference>
<evidence type="ECO:0000256" key="6">
    <source>
        <dbReference type="ARBA" id="ARBA00023136"/>
    </source>
</evidence>
<dbReference type="Gene3D" id="3.40.50.720">
    <property type="entry name" value="NAD(P)-binding Rossmann-like Domain"/>
    <property type="match status" value="1"/>
</dbReference>
<keyword evidence="6 7" id="KW-0472">Membrane</keyword>
<dbReference type="PANTHER" id="PTHR42751:SF1">
    <property type="entry name" value="CATION_PROTON ANTIPORTER YBAL-RELATED"/>
    <property type="match status" value="1"/>
</dbReference>
<feature type="transmembrane region" description="Helical" evidence="7">
    <location>
        <begin position="111"/>
        <end position="131"/>
    </location>
</feature>
<comment type="subcellular location">
    <subcellularLocation>
        <location evidence="1">Membrane</location>
        <topology evidence="1">Multi-pass membrane protein</topology>
    </subcellularLocation>
</comment>
<evidence type="ECO:0000259" key="8">
    <source>
        <dbReference type="Pfam" id="PF00999"/>
    </source>
</evidence>
<feature type="transmembrane region" description="Helical" evidence="7">
    <location>
        <begin position="195"/>
        <end position="211"/>
    </location>
</feature>
<name>A0AAE2VEB4_9BACT</name>
<dbReference type="Pfam" id="PF02254">
    <property type="entry name" value="TrkA_N"/>
    <property type="match status" value="1"/>
</dbReference>
<dbReference type="InterPro" id="IPR036291">
    <property type="entry name" value="NAD(P)-bd_dom_sf"/>
</dbReference>
<dbReference type="EMBL" id="JAENIG010000007">
    <property type="protein sequence ID" value="MBK1855614.1"/>
    <property type="molecule type" value="Genomic_DNA"/>
</dbReference>
<dbReference type="Gene3D" id="1.20.1530.20">
    <property type="match status" value="1"/>
</dbReference>
<dbReference type="GO" id="GO:0016020">
    <property type="term" value="C:membrane"/>
    <property type="evidence" value="ECO:0007669"/>
    <property type="project" value="UniProtKB-SubCell"/>
</dbReference>
<evidence type="ECO:0000313" key="10">
    <source>
        <dbReference type="EMBL" id="MBK1855614.1"/>
    </source>
</evidence>
<sequence>MDSLLIAVAFVFGLIAQQFRLPPMVGFLIAGFVLQAMGQKGGEGLEVIANLGVTLLLFSIGLKLQVKSLGRPEIWAGTSLHATLVLLLFAPVILGIAALATPDLGMEWQTALLLAFALSFSSTVFAIKSLVENGDLGALHGKAAVGILVMQDIIAVLFLTVSTGKFPSTWSLILVPALIIGRPVLGWIMNRAGHGELLSLCGLMLALVIGAKGFDLVGLKADLGALFIGVMVGWHPRASELKKSLNHVTDLLLVGFFLQVGLEGALTLQALGWGLMALVLLPLKSIGFFFLLTRFHMRARTAWMTSFSLSTYSEFGLIVASLGVAKGWMGTEWLIAVALALSLSFLIAAPLNRRAESLYDPISDWLKRFERPGEHEGDFAAIKGRERVAIFGMGRVGLAAYHTLEHRFPGHIIGFDRSPEKIAIHQEAERNVRLADATDSDFWERVCPNDDLDMVVLAMPSHKAHLHAIETLKRHHYSGVVIVSGKQDYEVQELRDTGVDAAFNLYAQAGVNFANHIYNVFLQQRPDLVASWRAANEVRDS</sequence>
<feature type="transmembrane region" description="Helical" evidence="7">
    <location>
        <begin position="143"/>
        <end position="163"/>
    </location>
</feature>
<protein>
    <submittedName>
        <fullName evidence="10">Cation:proton antiporter</fullName>
    </submittedName>
</protein>
<dbReference type="InterPro" id="IPR038770">
    <property type="entry name" value="Na+/solute_symporter_sf"/>
</dbReference>
<comment type="similarity">
    <text evidence="2">Belongs to the monovalent cation:proton antiporter 2 (CPA2) transporter (TC 2.A.37) family.</text>
</comment>
<dbReference type="RefSeq" id="WP_309490228.1">
    <property type="nucleotide sequence ID" value="NZ_JAENIG010000007.1"/>
</dbReference>
<reference evidence="10" key="1">
    <citation type="submission" date="2021-01" db="EMBL/GenBank/DDBJ databases">
        <title>Modified the classification status of verrucomicrobia.</title>
        <authorList>
            <person name="Feng X."/>
        </authorList>
    </citation>
    <scope>NUCLEOTIDE SEQUENCE</scope>
    <source>
        <strain evidence="10">5K15</strain>
    </source>
</reference>
<accession>A0AAE2VEB4</accession>
<evidence type="ECO:0000256" key="5">
    <source>
        <dbReference type="ARBA" id="ARBA00022989"/>
    </source>
</evidence>
<keyword evidence="5 7" id="KW-1133">Transmembrane helix</keyword>
<feature type="domain" description="Cation/H+ exchanger transmembrane" evidence="8">
    <location>
        <begin position="6"/>
        <end position="348"/>
    </location>
</feature>
<feature type="transmembrane region" description="Helical" evidence="7">
    <location>
        <begin position="74"/>
        <end position="99"/>
    </location>
</feature>
<comment type="caution">
    <text evidence="10">The sequence shown here is derived from an EMBL/GenBank/DDBJ whole genome shotgun (WGS) entry which is preliminary data.</text>
</comment>
<feature type="transmembrane region" description="Helical" evidence="7">
    <location>
        <begin position="44"/>
        <end position="62"/>
    </location>
</feature>
<evidence type="ECO:0000256" key="7">
    <source>
        <dbReference type="SAM" id="Phobius"/>
    </source>
</evidence>
<dbReference type="InterPro" id="IPR006153">
    <property type="entry name" value="Cation/H_exchanger_TM"/>
</dbReference>
<dbReference type="SUPFAM" id="SSF51735">
    <property type="entry name" value="NAD(P)-binding Rossmann-fold domains"/>
    <property type="match status" value="1"/>
</dbReference>
<evidence type="ECO:0000256" key="1">
    <source>
        <dbReference type="ARBA" id="ARBA00004141"/>
    </source>
</evidence>
<dbReference type="InterPro" id="IPR003148">
    <property type="entry name" value="RCK_N"/>
</dbReference>
<gene>
    <name evidence="10" type="ORF">JIN83_11635</name>
</gene>
<keyword evidence="4 7" id="KW-0812">Transmembrane</keyword>
<keyword evidence="3" id="KW-0813">Transport</keyword>
<dbReference type="GO" id="GO:0006813">
    <property type="term" value="P:potassium ion transport"/>
    <property type="evidence" value="ECO:0007669"/>
    <property type="project" value="InterPro"/>
</dbReference>
<feature type="transmembrane region" description="Helical" evidence="7">
    <location>
        <begin position="331"/>
        <end position="351"/>
    </location>
</feature>
<evidence type="ECO:0000256" key="3">
    <source>
        <dbReference type="ARBA" id="ARBA00022448"/>
    </source>
</evidence>
<feature type="domain" description="RCK N-terminal" evidence="9">
    <location>
        <begin position="388"/>
        <end position="504"/>
    </location>
</feature>
<dbReference type="Pfam" id="PF00999">
    <property type="entry name" value="Na_H_Exchanger"/>
    <property type="match status" value="1"/>
</dbReference>
<feature type="transmembrane region" description="Helical" evidence="7">
    <location>
        <begin position="169"/>
        <end position="188"/>
    </location>
</feature>
<evidence type="ECO:0000256" key="2">
    <source>
        <dbReference type="ARBA" id="ARBA00005551"/>
    </source>
</evidence>
<dbReference type="Proteomes" id="UP000634206">
    <property type="component" value="Unassembled WGS sequence"/>
</dbReference>
<evidence type="ECO:0000256" key="4">
    <source>
        <dbReference type="ARBA" id="ARBA00022692"/>
    </source>
</evidence>
<dbReference type="GO" id="GO:0015297">
    <property type="term" value="F:antiporter activity"/>
    <property type="evidence" value="ECO:0007669"/>
    <property type="project" value="InterPro"/>
</dbReference>
<dbReference type="PANTHER" id="PTHR42751">
    <property type="entry name" value="SODIUM/HYDROGEN EXCHANGER FAMILY/TRKA DOMAIN PROTEIN"/>
    <property type="match status" value="1"/>
</dbReference>
<organism evidence="10 11">
    <name type="scientific">Oceaniferula flava</name>
    <dbReference type="NCBI Taxonomy" id="2800421"/>
    <lineage>
        <taxon>Bacteria</taxon>
        <taxon>Pseudomonadati</taxon>
        <taxon>Verrucomicrobiota</taxon>
        <taxon>Verrucomicrobiia</taxon>
        <taxon>Verrucomicrobiales</taxon>
        <taxon>Verrucomicrobiaceae</taxon>
        <taxon>Oceaniferula</taxon>
    </lineage>
</organism>
<proteinExistence type="inferred from homology"/>
<dbReference type="AlphaFoldDB" id="A0AAE2VEB4"/>
<feature type="transmembrane region" description="Helical" evidence="7">
    <location>
        <begin position="304"/>
        <end position="325"/>
    </location>
</feature>
<evidence type="ECO:0000259" key="9">
    <source>
        <dbReference type="Pfam" id="PF02254"/>
    </source>
</evidence>
<feature type="transmembrane region" description="Helical" evidence="7">
    <location>
        <begin position="272"/>
        <end position="292"/>
    </location>
</feature>
<evidence type="ECO:0000313" key="11">
    <source>
        <dbReference type="Proteomes" id="UP000634206"/>
    </source>
</evidence>
<keyword evidence="11" id="KW-1185">Reference proteome</keyword>